<dbReference type="CDD" id="cd09124">
    <property type="entry name" value="PLDc_like_TrmB_middle"/>
    <property type="match status" value="1"/>
</dbReference>
<evidence type="ECO:0000313" key="7">
    <source>
        <dbReference type="Proteomes" id="UP000317265"/>
    </source>
</evidence>
<feature type="domain" description="Transcription regulator TrmB N-terminal" evidence="2">
    <location>
        <begin position="8"/>
        <end position="70"/>
    </location>
</feature>
<comment type="similarity">
    <text evidence="1">Belongs to the transcriptional regulator TrmB family.</text>
</comment>
<dbReference type="Pfam" id="PF01978">
    <property type="entry name" value="TrmB"/>
    <property type="match status" value="1"/>
</dbReference>
<dbReference type="Pfam" id="PF11495">
    <property type="entry name" value="Regulator_TrmB"/>
    <property type="match status" value="1"/>
</dbReference>
<dbReference type="Proteomes" id="UP000316080">
    <property type="component" value="Unassembled WGS sequence"/>
</dbReference>
<proteinExistence type="inferred from homology"/>
<dbReference type="EMBL" id="QNVI01000009">
    <property type="protein sequence ID" value="TDA40342.1"/>
    <property type="molecule type" value="Genomic_DNA"/>
</dbReference>
<dbReference type="SUPFAM" id="SSF46785">
    <property type="entry name" value="Winged helix' DNA-binding domain"/>
    <property type="match status" value="1"/>
</dbReference>
<accession>A0A520KGX3</accession>
<dbReference type="InterPro" id="IPR002831">
    <property type="entry name" value="Tscrpt_reg_TrmB_N"/>
</dbReference>
<dbReference type="Gene3D" id="1.10.10.10">
    <property type="entry name" value="Winged helix-like DNA-binding domain superfamily/Winged helix DNA-binding domain"/>
    <property type="match status" value="1"/>
</dbReference>
<evidence type="ECO:0000313" key="4">
    <source>
        <dbReference type="EMBL" id="RZN57666.1"/>
    </source>
</evidence>
<organism evidence="4 6">
    <name type="scientific">Thermoproteota archaeon</name>
    <dbReference type="NCBI Taxonomy" id="2056631"/>
    <lineage>
        <taxon>Archaea</taxon>
        <taxon>Thermoproteota</taxon>
    </lineage>
</organism>
<evidence type="ECO:0000259" key="3">
    <source>
        <dbReference type="Pfam" id="PF11495"/>
    </source>
</evidence>
<reference evidence="5 7" key="1">
    <citation type="journal article" date="2019" name="Nat. Microbiol.">
        <title>Expanding anaerobic alkane metabolism in the domain of Archaea.</title>
        <authorList>
            <person name="Wang Y."/>
            <person name="Wegener G."/>
            <person name="Hou J."/>
            <person name="Wang F."/>
            <person name="Xiao X."/>
        </authorList>
    </citation>
    <scope>NUCLEOTIDE SEQUENCE [LARGE SCALE GENOMIC DNA]</scope>
    <source>
        <strain evidence="5">WYZ-LMO11</strain>
    </source>
</reference>
<dbReference type="InterPro" id="IPR036390">
    <property type="entry name" value="WH_DNA-bd_sf"/>
</dbReference>
<dbReference type="PANTHER" id="PTHR34293">
    <property type="entry name" value="HTH-TYPE TRANSCRIPTIONAL REGULATOR TRMBL2"/>
    <property type="match status" value="1"/>
</dbReference>
<dbReference type="InterPro" id="IPR036388">
    <property type="entry name" value="WH-like_DNA-bd_sf"/>
</dbReference>
<sequence>MNELINILKECGLTESEAKVYLAILSKSGDAKDISKRSNIPYTKIHNILSNLEKKSLIISSNERPKIYYIKENGIEEYKFMIKEEIDKKFNKLKQLLKKNFEKSNIWIIKEKEEIINKISEILLSSKKEVKIAIPEVSKWFIDKIIPILITIKNQGVEINILTSDINISKIFMEFSKVKIRDTMFGGGIIVDNNEIILLIEGSDGNIAIWANHPGLVDIANSYFDFLWLTSK</sequence>
<dbReference type="PANTHER" id="PTHR34293:SF1">
    <property type="entry name" value="HTH-TYPE TRANSCRIPTIONAL REGULATOR TRMBL2"/>
    <property type="match status" value="1"/>
</dbReference>
<evidence type="ECO:0000313" key="5">
    <source>
        <dbReference type="EMBL" id="TDA40342.1"/>
    </source>
</evidence>
<reference evidence="4 6" key="2">
    <citation type="journal article" date="2019" name="Nat. Microbiol.">
        <title>Wide diversity of methane and short-chain alkane metabolisms in uncultured archaea.</title>
        <authorList>
            <person name="Borrel G."/>
            <person name="Adam P.S."/>
            <person name="McKay L.J."/>
            <person name="Chen L.X."/>
            <person name="Sierra-Garcia I.N."/>
            <person name="Sieber C.M."/>
            <person name="Letourneur Q."/>
            <person name="Ghozlane A."/>
            <person name="Andersen G.L."/>
            <person name="Li W.J."/>
            <person name="Hallam S.J."/>
            <person name="Muyzer G."/>
            <person name="de Oliveira V.M."/>
            <person name="Inskeep W.P."/>
            <person name="Banfield J.F."/>
            <person name="Gribaldo S."/>
        </authorList>
    </citation>
    <scope>NUCLEOTIDE SEQUENCE [LARGE SCALE GENOMIC DNA]</scope>
    <source>
        <strain evidence="4">Verst-YHS</strain>
    </source>
</reference>
<dbReference type="EMBL" id="RXIH01000003">
    <property type="protein sequence ID" value="RZN57666.1"/>
    <property type="molecule type" value="Genomic_DNA"/>
</dbReference>
<protein>
    <submittedName>
        <fullName evidence="4">TrmB family transcriptional regulator</fullName>
    </submittedName>
</protein>
<name>A0A520KGX3_9CREN</name>
<evidence type="ECO:0000256" key="1">
    <source>
        <dbReference type="ARBA" id="ARBA00007287"/>
    </source>
</evidence>
<dbReference type="AlphaFoldDB" id="A0A520KGX3"/>
<gene>
    <name evidence="5" type="ORF">DSO09_00760</name>
    <name evidence="4" type="ORF">EF809_00580</name>
</gene>
<evidence type="ECO:0000313" key="6">
    <source>
        <dbReference type="Proteomes" id="UP000316080"/>
    </source>
</evidence>
<dbReference type="InterPro" id="IPR021586">
    <property type="entry name" value="Tscrpt_reg_TrmB_C"/>
</dbReference>
<dbReference type="InterPro" id="IPR051797">
    <property type="entry name" value="TrmB-like"/>
</dbReference>
<evidence type="ECO:0000259" key="2">
    <source>
        <dbReference type="Pfam" id="PF01978"/>
    </source>
</evidence>
<comment type="caution">
    <text evidence="4">The sequence shown here is derived from an EMBL/GenBank/DDBJ whole genome shotgun (WGS) entry which is preliminary data.</text>
</comment>
<dbReference type="Proteomes" id="UP000317265">
    <property type="component" value="Unassembled WGS sequence"/>
</dbReference>
<feature type="domain" description="Transcription regulator TrmB C-terminal" evidence="3">
    <location>
        <begin position="106"/>
        <end position="232"/>
    </location>
</feature>